<gene>
    <name evidence="3" type="ORF">H9932_06985</name>
</gene>
<dbReference type="Proteomes" id="UP000823854">
    <property type="component" value="Unassembled WGS sequence"/>
</dbReference>
<dbReference type="PANTHER" id="PTHR11669">
    <property type="entry name" value="REPLICATION FACTOR C / DNA POLYMERASE III GAMMA-TAU SUBUNIT"/>
    <property type="match status" value="1"/>
</dbReference>
<dbReference type="InterPro" id="IPR050238">
    <property type="entry name" value="DNA_Rep/Repair_Clamp_Loader"/>
</dbReference>
<proteinExistence type="predicted"/>
<reference evidence="3" key="2">
    <citation type="submission" date="2021-04" db="EMBL/GenBank/DDBJ databases">
        <authorList>
            <person name="Gilroy R."/>
        </authorList>
    </citation>
    <scope>NUCLEOTIDE SEQUENCE</scope>
    <source>
        <strain evidence="3">CHK130-7132</strain>
    </source>
</reference>
<evidence type="ECO:0000259" key="2">
    <source>
        <dbReference type="SMART" id="SM00382"/>
    </source>
</evidence>
<comment type="caution">
    <text evidence="3">The sequence shown here is derived from an EMBL/GenBank/DDBJ whole genome shotgun (WGS) entry which is preliminary data.</text>
</comment>
<evidence type="ECO:0000313" key="3">
    <source>
        <dbReference type="EMBL" id="HJC69408.1"/>
    </source>
</evidence>
<dbReference type="NCBIfam" id="NF005926">
    <property type="entry name" value="PRK07940.1"/>
    <property type="match status" value="1"/>
</dbReference>
<protein>
    <submittedName>
        <fullName evidence="3">DNA polymerase III subunit delta</fullName>
        <ecNumber evidence="3">2.7.7.7</ecNumber>
    </submittedName>
</protein>
<sequence>MVQTDQSGQPGQPAPSAPGVWADVVGQDAAVAQFRRAASPGGSLAQAWLITGPPGSGRSTAARAFAAMLQCDHGTGCGQCRACRTSLAGTHPDVTVVATDKLSIAKEEVRSLVMTAQRAPATGRHRVLVVEDADRMSAGTFNVLLKSIEEPPPATVWMLCAPSAEDLAPTIRSRCRLVTLSVPGSDVVAELLRRRDGVEEDLALRSARAAQGHIGLALRYATQEGALAARVESARTLLGLRGAGEAVLAAQALVERATAEAKEHADQVALEEKARFLRSAGIDDGKVPPSLRSQVRQLEEDAKRRQTRLVRDVLDRYLLDAHSVLRDVLSRQLGTGAELVNVDVTGEIEQAAAQGTGRITLSLLEAVQEARERIAGNVPPLLAVEALLTRVAISQR</sequence>
<dbReference type="PANTHER" id="PTHR11669:SF8">
    <property type="entry name" value="DNA POLYMERASE III SUBUNIT DELTA"/>
    <property type="match status" value="1"/>
</dbReference>
<feature type="compositionally biased region" description="Low complexity" evidence="1">
    <location>
        <begin position="1"/>
        <end position="11"/>
    </location>
</feature>
<dbReference type="GO" id="GO:0006261">
    <property type="term" value="P:DNA-templated DNA replication"/>
    <property type="evidence" value="ECO:0007669"/>
    <property type="project" value="TreeGrafter"/>
</dbReference>
<keyword evidence="3" id="KW-0808">Transferase</keyword>
<dbReference type="AlphaFoldDB" id="A0A9D2PXZ7"/>
<reference evidence="3" key="1">
    <citation type="journal article" date="2021" name="PeerJ">
        <title>Extensive microbial diversity within the chicken gut microbiome revealed by metagenomics and culture.</title>
        <authorList>
            <person name="Gilroy R."/>
            <person name="Ravi A."/>
            <person name="Getino M."/>
            <person name="Pursley I."/>
            <person name="Horton D.L."/>
            <person name="Alikhan N.F."/>
            <person name="Baker D."/>
            <person name="Gharbi K."/>
            <person name="Hall N."/>
            <person name="Watson M."/>
            <person name="Adriaenssens E.M."/>
            <person name="Foster-Nyarko E."/>
            <person name="Jarju S."/>
            <person name="Secka A."/>
            <person name="Antonio M."/>
            <person name="Oren A."/>
            <person name="Chaudhuri R.R."/>
            <person name="La Ragione R."/>
            <person name="Hildebrand F."/>
            <person name="Pallen M.J."/>
        </authorList>
    </citation>
    <scope>NUCLEOTIDE SEQUENCE</scope>
    <source>
        <strain evidence="3">CHK130-7132</strain>
    </source>
</reference>
<dbReference type="InterPro" id="IPR003593">
    <property type="entry name" value="AAA+_ATPase"/>
</dbReference>
<dbReference type="GO" id="GO:0003887">
    <property type="term" value="F:DNA-directed DNA polymerase activity"/>
    <property type="evidence" value="ECO:0007669"/>
    <property type="project" value="UniProtKB-EC"/>
</dbReference>
<feature type="domain" description="AAA+ ATPase" evidence="2">
    <location>
        <begin position="44"/>
        <end position="183"/>
    </location>
</feature>
<feature type="region of interest" description="Disordered" evidence="1">
    <location>
        <begin position="1"/>
        <end position="20"/>
    </location>
</feature>
<dbReference type="InterPro" id="IPR027417">
    <property type="entry name" value="P-loop_NTPase"/>
</dbReference>
<keyword evidence="3" id="KW-0548">Nucleotidyltransferase</keyword>
<dbReference type="Pfam" id="PF13177">
    <property type="entry name" value="DNA_pol3_delta2"/>
    <property type="match status" value="1"/>
</dbReference>
<dbReference type="EC" id="2.7.7.7" evidence="3"/>
<dbReference type="Gene3D" id="3.40.50.300">
    <property type="entry name" value="P-loop containing nucleotide triphosphate hydrolases"/>
    <property type="match status" value="1"/>
</dbReference>
<name>A0A9D2PXZ7_9MICO</name>
<dbReference type="EMBL" id="DWWC01000130">
    <property type="protein sequence ID" value="HJC69408.1"/>
    <property type="molecule type" value="Genomic_DNA"/>
</dbReference>
<dbReference type="SUPFAM" id="SSF52540">
    <property type="entry name" value="P-loop containing nucleoside triphosphate hydrolases"/>
    <property type="match status" value="1"/>
</dbReference>
<evidence type="ECO:0000313" key="4">
    <source>
        <dbReference type="Proteomes" id="UP000823854"/>
    </source>
</evidence>
<accession>A0A9D2PXZ7</accession>
<evidence type="ECO:0000256" key="1">
    <source>
        <dbReference type="SAM" id="MobiDB-lite"/>
    </source>
</evidence>
<dbReference type="SMART" id="SM00382">
    <property type="entry name" value="AAA"/>
    <property type="match status" value="1"/>
</dbReference>
<organism evidence="3 4">
    <name type="scientific">Candidatus Brachybacterium intestinipullorum</name>
    <dbReference type="NCBI Taxonomy" id="2838512"/>
    <lineage>
        <taxon>Bacteria</taxon>
        <taxon>Bacillati</taxon>
        <taxon>Actinomycetota</taxon>
        <taxon>Actinomycetes</taxon>
        <taxon>Micrococcales</taxon>
        <taxon>Dermabacteraceae</taxon>
        <taxon>Brachybacterium</taxon>
    </lineage>
</organism>